<comment type="caution">
    <text evidence="2">The sequence shown here is derived from an EMBL/GenBank/DDBJ whole genome shotgun (WGS) entry which is preliminary data.</text>
</comment>
<keyword evidence="3" id="KW-1185">Reference proteome</keyword>
<dbReference type="Proteomes" id="UP000240996">
    <property type="component" value="Unassembled WGS sequence"/>
</dbReference>
<evidence type="ECO:0000256" key="1">
    <source>
        <dbReference type="SAM" id="MobiDB-lite"/>
    </source>
</evidence>
<organism evidence="2 3">
    <name type="scientific">Sphingomonas aerolata</name>
    <dbReference type="NCBI Taxonomy" id="185951"/>
    <lineage>
        <taxon>Bacteria</taxon>
        <taxon>Pseudomonadati</taxon>
        <taxon>Pseudomonadota</taxon>
        <taxon>Alphaproteobacteria</taxon>
        <taxon>Sphingomonadales</taxon>
        <taxon>Sphingomonadaceae</taxon>
        <taxon>Sphingomonas</taxon>
    </lineage>
</organism>
<gene>
    <name evidence="2" type="ORF">C8J24_2890</name>
</gene>
<name>A0A2T4YMP8_9SPHN</name>
<dbReference type="EMBL" id="PZZN01000003">
    <property type="protein sequence ID" value="PTM44683.1"/>
    <property type="molecule type" value="Genomic_DNA"/>
</dbReference>
<sequence length="241" mass="26478">MCPSTSCEAPQGRHFSRRRLITRAGAGLIRLLALLPRSRRRARASPRMRTPLLVRGRSPSKGYHGNADGAQMPLPATPFAVTLGAELADPRRQMLGIPPAAHEVSNGAGGMLYLKFTLRRYWSVRGLRFRCRVPQRPACFSHKDTRGARQLPGSIQRRTRPCCSRHRRSARGRPGRSQARTENVARRCAALPGTGAIPHPRASRGSPCQCLLAPCLEAASRSEQIAWSSPVSRPALRTLEG</sequence>
<dbReference type="AlphaFoldDB" id="A0A2T4YMP8"/>
<evidence type="ECO:0000313" key="2">
    <source>
        <dbReference type="EMBL" id="PTM44683.1"/>
    </source>
</evidence>
<proteinExistence type="predicted"/>
<accession>A0A2T4YMP8</accession>
<protein>
    <submittedName>
        <fullName evidence="2">Uncharacterized protein</fullName>
    </submittedName>
</protein>
<feature type="region of interest" description="Disordered" evidence="1">
    <location>
        <begin position="149"/>
        <end position="183"/>
    </location>
</feature>
<feature type="compositionally biased region" description="Basic residues" evidence="1">
    <location>
        <begin position="157"/>
        <end position="174"/>
    </location>
</feature>
<evidence type="ECO:0000313" key="3">
    <source>
        <dbReference type="Proteomes" id="UP000240996"/>
    </source>
</evidence>
<reference evidence="2 3" key="1">
    <citation type="submission" date="2018-04" db="EMBL/GenBank/DDBJ databases">
        <title>Genomic Encyclopedia of Type Strains, Phase III (KMG-III): the genomes of soil and plant-associated and newly described type strains.</title>
        <authorList>
            <person name="Whitman W."/>
        </authorList>
    </citation>
    <scope>NUCLEOTIDE SEQUENCE [LARGE SCALE GENOMIC DNA]</scope>
    <source>
        <strain evidence="2 3">NW12</strain>
    </source>
</reference>